<gene>
    <name evidence="1" type="ORF">BC008_08355</name>
    <name evidence="2" type="ORF">BC008_38005</name>
</gene>
<reference evidence="2 3" key="1">
    <citation type="journal article" date="2015" name="Genome Announc.">
        <title>Draft Genome of the Euendolithic (true boring) Cyanobacterium Mastigocoleus testarum strain BC008.</title>
        <authorList>
            <person name="Guida B.S."/>
            <person name="Garcia-Pichel F."/>
        </authorList>
    </citation>
    <scope>NUCLEOTIDE SEQUENCE [LARGE SCALE GENOMIC DNA]</scope>
    <source>
        <strain evidence="2 3">BC008</strain>
    </source>
</reference>
<keyword evidence="3" id="KW-1185">Reference proteome</keyword>
<evidence type="ECO:0000313" key="3">
    <source>
        <dbReference type="Proteomes" id="UP000053372"/>
    </source>
</evidence>
<organism evidence="2 3">
    <name type="scientific">Mastigocoleus testarum BC008</name>
    <dbReference type="NCBI Taxonomy" id="371196"/>
    <lineage>
        <taxon>Bacteria</taxon>
        <taxon>Bacillati</taxon>
        <taxon>Cyanobacteriota</taxon>
        <taxon>Cyanophyceae</taxon>
        <taxon>Nostocales</taxon>
        <taxon>Hapalosiphonaceae</taxon>
        <taxon>Mastigocoleus</taxon>
    </lineage>
</organism>
<evidence type="ECO:0000313" key="2">
    <source>
        <dbReference type="EMBL" id="KST62631.1"/>
    </source>
</evidence>
<dbReference type="EMBL" id="LMTZ01000151">
    <property type="protein sequence ID" value="KST62631.1"/>
    <property type="molecule type" value="Genomic_DNA"/>
</dbReference>
<dbReference type="AlphaFoldDB" id="A0A0V7ZDS3"/>
<comment type="caution">
    <text evidence="2">The sequence shown here is derived from an EMBL/GenBank/DDBJ whole genome shotgun (WGS) entry which is preliminary data.</text>
</comment>
<name>A0A0V7ZDS3_9CYAN</name>
<dbReference type="Proteomes" id="UP000053372">
    <property type="component" value="Unassembled WGS sequence"/>
</dbReference>
<dbReference type="EMBL" id="LMTZ01000164">
    <property type="protein sequence ID" value="KST62035.1"/>
    <property type="molecule type" value="Genomic_DNA"/>
</dbReference>
<protein>
    <submittedName>
        <fullName evidence="2">Uncharacterized protein</fullName>
    </submittedName>
</protein>
<accession>A0A0V7ZDS3</accession>
<proteinExistence type="predicted"/>
<evidence type="ECO:0000313" key="1">
    <source>
        <dbReference type="EMBL" id="KST62035.1"/>
    </source>
</evidence>
<sequence>MSQAISQAGAWITDFHLYSDILIYINSEIQTTNLDRFAETLQGKGLNLSQNSIGQLILAGDKTLKEKKLIGTLQIIFLHD</sequence>